<evidence type="ECO:0000256" key="6">
    <source>
        <dbReference type="ARBA" id="ARBA00023235"/>
    </source>
</evidence>
<organism evidence="11 12">
    <name type="scientific">Candidatus Nanohalococcus occultus</name>
    <dbReference type="NCBI Taxonomy" id="2978047"/>
    <lineage>
        <taxon>Archaea</taxon>
        <taxon>Candidatus Nanohalarchaeota</taxon>
        <taxon>Candidatus Nanohalarchaeota incertae sedis</taxon>
        <taxon>Candidatus Nanohalococcus</taxon>
    </lineage>
</organism>
<dbReference type="GeneID" id="90589561"/>
<evidence type="ECO:0000256" key="4">
    <source>
        <dbReference type="ARBA" id="ARBA00022723"/>
    </source>
</evidence>
<protein>
    <submittedName>
        <fullName evidence="11">Phosphomannomutase</fullName>
        <ecNumber evidence="11">5.4.2.8</ecNumber>
    </submittedName>
</protein>
<keyword evidence="6 11" id="KW-0413">Isomerase</keyword>
<name>A0ABY8CD66_9ARCH</name>
<evidence type="ECO:0000313" key="12">
    <source>
        <dbReference type="Proteomes" id="UP001218034"/>
    </source>
</evidence>
<proteinExistence type="inferred from homology"/>
<dbReference type="InterPro" id="IPR005841">
    <property type="entry name" value="Alpha-D-phosphohexomutase_SF"/>
</dbReference>
<evidence type="ECO:0000259" key="10">
    <source>
        <dbReference type="Pfam" id="PF02880"/>
    </source>
</evidence>
<dbReference type="RefSeq" id="WP_347722030.1">
    <property type="nucleotide sequence ID" value="NZ_CP104395.1"/>
</dbReference>
<reference evidence="11 12" key="1">
    <citation type="submission" date="2022-09" db="EMBL/GenBank/DDBJ databases">
        <title>Xylan utilization by haloarchaea-nanohaloarchaea associations.</title>
        <authorList>
            <person name="Yakimov M."/>
        </authorList>
    </citation>
    <scope>NUCLEOTIDE SEQUENCE [LARGE SCALE GENOMIC DNA]</scope>
    <source>
        <strain evidence="11 12">SVXNc</strain>
    </source>
</reference>
<dbReference type="GO" id="GO:0004615">
    <property type="term" value="F:phosphomannomutase activity"/>
    <property type="evidence" value="ECO:0007669"/>
    <property type="project" value="UniProtKB-EC"/>
</dbReference>
<evidence type="ECO:0000256" key="2">
    <source>
        <dbReference type="ARBA" id="ARBA00010231"/>
    </source>
</evidence>
<gene>
    <name evidence="11" type="primary">manB</name>
    <name evidence="11" type="ORF">SVXNc_0127</name>
</gene>
<dbReference type="InterPro" id="IPR016055">
    <property type="entry name" value="A-D-PHexomutase_a/b/a-I/II/III"/>
</dbReference>
<evidence type="ECO:0000259" key="8">
    <source>
        <dbReference type="Pfam" id="PF02878"/>
    </source>
</evidence>
<keyword evidence="12" id="KW-1185">Reference proteome</keyword>
<dbReference type="PRINTS" id="PR00509">
    <property type="entry name" value="PGMPMM"/>
</dbReference>
<evidence type="ECO:0000256" key="3">
    <source>
        <dbReference type="ARBA" id="ARBA00022553"/>
    </source>
</evidence>
<evidence type="ECO:0000256" key="1">
    <source>
        <dbReference type="ARBA" id="ARBA00001946"/>
    </source>
</evidence>
<dbReference type="PANTHER" id="PTHR43771">
    <property type="entry name" value="PHOSPHOMANNOMUTASE"/>
    <property type="match status" value="1"/>
</dbReference>
<dbReference type="InterPro" id="IPR005843">
    <property type="entry name" value="A-D-PHexomutase_C"/>
</dbReference>
<accession>A0ABY8CD66</accession>
<dbReference type="InterPro" id="IPR005844">
    <property type="entry name" value="A-D-PHexomutase_a/b/a-I"/>
</dbReference>
<dbReference type="Proteomes" id="UP001218034">
    <property type="component" value="Chromosome"/>
</dbReference>
<dbReference type="Pfam" id="PF00408">
    <property type="entry name" value="PGM_PMM_IV"/>
    <property type="match status" value="1"/>
</dbReference>
<evidence type="ECO:0000313" key="11">
    <source>
        <dbReference type="EMBL" id="WEL19159.1"/>
    </source>
</evidence>
<dbReference type="EMBL" id="CP104395">
    <property type="protein sequence ID" value="WEL19159.1"/>
    <property type="molecule type" value="Genomic_DNA"/>
</dbReference>
<feature type="domain" description="Alpha-D-phosphohexomutase alpha/beta/alpha" evidence="8">
    <location>
        <begin position="5"/>
        <end position="132"/>
    </location>
</feature>
<dbReference type="SUPFAM" id="SSF55957">
    <property type="entry name" value="Phosphoglucomutase, C-terminal domain"/>
    <property type="match status" value="1"/>
</dbReference>
<feature type="domain" description="Alpha-D-phosphohexomutase alpha/beta/alpha" evidence="9">
    <location>
        <begin position="147"/>
        <end position="239"/>
    </location>
</feature>
<evidence type="ECO:0000259" key="7">
    <source>
        <dbReference type="Pfam" id="PF00408"/>
    </source>
</evidence>
<keyword evidence="5" id="KW-0460">Magnesium</keyword>
<comment type="similarity">
    <text evidence="2">Belongs to the phosphohexose mutase family.</text>
</comment>
<feature type="domain" description="Alpha-D-phosphohexomutase alpha/beta/alpha" evidence="10">
    <location>
        <begin position="246"/>
        <end position="343"/>
    </location>
</feature>
<feature type="domain" description="Alpha-D-phosphohexomutase C-terminal" evidence="7">
    <location>
        <begin position="358"/>
        <end position="431"/>
    </location>
</feature>
<dbReference type="SUPFAM" id="SSF53738">
    <property type="entry name" value="Phosphoglucomutase, first 3 domains"/>
    <property type="match status" value="3"/>
</dbReference>
<dbReference type="InterPro" id="IPR005846">
    <property type="entry name" value="A-D-PHexomutase_a/b/a-III"/>
</dbReference>
<dbReference type="Pfam" id="PF02880">
    <property type="entry name" value="PGM_PMM_III"/>
    <property type="match status" value="1"/>
</dbReference>
<dbReference type="CDD" id="cd03089">
    <property type="entry name" value="PMM_PGM"/>
    <property type="match status" value="1"/>
</dbReference>
<keyword evidence="3" id="KW-0597">Phosphoprotein</keyword>
<dbReference type="InterPro" id="IPR005845">
    <property type="entry name" value="A-D-PHexomutase_a/b/a-II"/>
</dbReference>
<evidence type="ECO:0000259" key="9">
    <source>
        <dbReference type="Pfam" id="PF02879"/>
    </source>
</evidence>
<sequence length="441" mass="48521">MTSFFHAYDLRGTYPDQIDEEVAEKVGKAYGTYVDGKVLVGRDGRTHGEKITEAFIEGVKSTGTDVVNAGAVPSPVIYYGSVELDVASSAVVTASHNPSEYTGFKFTKENALAMSREGGMKQIQEIYESESFDKGDGSEKTVDLEKDYIEFVAEKTKLETDLEVAVNYGNGITAGIGGKMLEAIGCKVTEVNSEIDGDFPNHLPAPGEKEAQKQLKEAMSDEELGIIFDGDGDRAGFIYEGDYITEDEVLALFSENILEKGKGKVVHDLRASKLVKERITESGGEPLETRVGHTFISEEIHEDPEIVFAGELSGHYYFPALDAPWDDGLLAAALMCRMVSEDELEKLGAYPDYPVSPELRIDCPERSKQKVVSSITESYTGYETSTVDGVKIYFESGWALVRPSNTEPKMSVRCEADTEQDLENILSEVRENVEESIEEFS</sequence>
<keyword evidence="4" id="KW-0479">Metal-binding</keyword>
<dbReference type="EC" id="5.4.2.8" evidence="11"/>
<dbReference type="Pfam" id="PF02879">
    <property type="entry name" value="PGM_PMM_II"/>
    <property type="match status" value="1"/>
</dbReference>
<dbReference type="InterPro" id="IPR036900">
    <property type="entry name" value="A-D-PHexomutase_C_sf"/>
</dbReference>
<dbReference type="Pfam" id="PF02878">
    <property type="entry name" value="PGM_PMM_I"/>
    <property type="match status" value="1"/>
</dbReference>
<comment type="cofactor">
    <cofactor evidence="1">
        <name>Mg(2+)</name>
        <dbReference type="ChEBI" id="CHEBI:18420"/>
    </cofactor>
</comment>
<dbReference type="Gene3D" id="3.30.310.50">
    <property type="entry name" value="Alpha-D-phosphohexomutase, C-terminal domain"/>
    <property type="match status" value="1"/>
</dbReference>
<dbReference type="PANTHER" id="PTHR43771:SF1">
    <property type="entry name" value="PHOSPHOMANNOMUTASE"/>
    <property type="match status" value="1"/>
</dbReference>
<evidence type="ECO:0000256" key="5">
    <source>
        <dbReference type="ARBA" id="ARBA00022842"/>
    </source>
</evidence>
<dbReference type="Gene3D" id="3.40.120.10">
    <property type="entry name" value="Alpha-D-Glucose-1,6-Bisphosphate, subunit A, domain 3"/>
    <property type="match status" value="3"/>
</dbReference>